<feature type="non-terminal residue" evidence="2">
    <location>
        <position position="1"/>
    </location>
</feature>
<gene>
    <name evidence="2" type="ORF">MTR67_023789</name>
</gene>
<evidence type="ECO:0000256" key="1">
    <source>
        <dbReference type="SAM" id="MobiDB-lite"/>
    </source>
</evidence>
<organism evidence="2 3">
    <name type="scientific">Solanum verrucosum</name>
    <dbReference type="NCBI Taxonomy" id="315347"/>
    <lineage>
        <taxon>Eukaryota</taxon>
        <taxon>Viridiplantae</taxon>
        <taxon>Streptophyta</taxon>
        <taxon>Embryophyta</taxon>
        <taxon>Tracheophyta</taxon>
        <taxon>Spermatophyta</taxon>
        <taxon>Magnoliopsida</taxon>
        <taxon>eudicotyledons</taxon>
        <taxon>Gunneridae</taxon>
        <taxon>Pentapetalae</taxon>
        <taxon>asterids</taxon>
        <taxon>lamiids</taxon>
        <taxon>Solanales</taxon>
        <taxon>Solanaceae</taxon>
        <taxon>Solanoideae</taxon>
        <taxon>Solaneae</taxon>
        <taxon>Solanum</taxon>
    </lineage>
</organism>
<evidence type="ECO:0000313" key="3">
    <source>
        <dbReference type="Proteomes" id="UP001234989"/>
    </source>
</evidence>
<proteinExistence type="predicted"/>
<accession>A0AAF0QU63</accession>
<feature type="compositionally biased region" description="Basic and acidic residues" evidence="1">
    <location>
        <begin position="25"/>
        <end position="37"/>
    </location>
</feature>
<feature type="compositionally biased region" description="Polar residues" evidence="1">
    <location>
        <begin position="1"/>
        <end position="10"/>
    </location>
</feature>
<reference evidence="2" key="1">
    <citation type="submission" date="2023-08" db="EMBL/GenBank/DDBJ databases">
        <title>A de novo genome assembly of Solanum verrucosum Schlechtendal, a Mexican diploid species geographically isolated from the other diploid A-genome species in potato relatives.</title>
        <authorList>
            <person name="Hosaka K."/>
        </authorList>
    </citation>
    <scope>NUCLEOTIDE SEQUENCE</scope>
    <source>
        <tissue evidence="2">Young leaves</tissue>
    </source>
</reference>
<name>A0AAF0QU63_SOLVR</name>
<dbReference type="EMBL" id="CP133616">
    <property type="protein sequence ID" value="WMV30404.1"/>
    <property type="molecule type" value="Genomic_DNA"/>
</dbReference>
<evidence type="ECO:0000313" key="2">
    <source>
        <dbReference type="EMBL" id="WMV30404.1"/>
    </source>
</evidence>
<sequence>PSSRGKNQVSEETEQSADLRVISRSQDRSPKVTDLEDAEYEGKRAMEDTKGRLTEWFGKPNLLRRLTIHNTFLATINTFLNI</sequence>
<keyword evidence="3" id="KW-1185">Reference proteome</keyword>
<dbReference type="Proteomes" id="UP001234989">
    <property type="component" value="Chromosome 5"/>
</dbReference>
<dbReference type="AlphaFoldDB" id="A0AAF0QU63"/>
<feature type="region of interest" description="Disordered" evidence="1">
    <location>
        <begin position="1"/>
        <end position="37"/>
    </location>
</feature>
<protein>
    <submittedName>
        <fullName evidence="2">Uncharacterized protein</fullName>
    </submittedName>
</protein>